<feature type="region of interest" description="Disordered" evidence="2">
    <location>
        <begin position="235"/>
        <end position="268"/>
    </location>
</feature>
<evidence type="ECO:0000313" key="5">
    <source>
        <dbReference type="EMBL" id="RFU82132.1"/>
    </source>
</evidence>
<dbReference type="InterPro" id="IPR056884">
    <property type="entry name" value="NPHP3-like_N"/>
</dbReference>
<protein>
    <submittedName>
        <fullName evidence="5">Vegetative incompatibility het-e-1</fullName>
    </submittedName>
</protein>
<dbReference type="Proteomes" id="UP000266272">
    <property type="component" value="Unassembled WGS sequence"/>
</dbReference>
<dbReference type="STRING" id="490622.A0A395P1G0"/>
<keyword evidence="1" id="KW-0677">Repeat</keyword>
<feature type="domain" description="Nephrocystin 3-like N-terminal" evidence="3">
    <location>
        <begin position="340"/>
        <end position="504"/>
    </location>
</feature>
<evidence type="ECO:0000313" key="6">
    <source>
        <dbReference type="Proteomes" id="UP000266272"/>
    </source>
</evidence>
<proteinExistence type="predicted"/>
<evidence type="ECO:0000256" key="2">
    <source>
        <dbReference type="SAM" id="MobiDB-lite"/>
    </source>
</evidence>
<keyword evidence="6" id="KW-1185">Reference proteome</keyword>
<dbReference type="EMBL" id="PXOA01000006">
    <property type="protein sequence ID" value="RFU82132.1"/>
    <property type="molecule type" value="Genomic_DNA"/>
</dbReference>
<accession>A0A395P1G0</accession>
<gene>
    <name evidence="5" type="ORF">TARUN_74</name>
</gene>
<dbReference type="Pfam" id="PF24883">
    <property type="entry name" value="NPHP3_N"/>
    <property type="match status" value="1"/>
</dbReference>
<feature type="domain" description="DUF7791" evidence="4">
    <location>
        <begin position="614"/>
        <end position="751"/>
    </location>
</feature>
<reference evidence="5 6" key="1">
    <citation type="journal article" date="2018" name="PLoS Pathog.">
        <title>Evolution of structural diversity of trichothecenes, a family of toxins produced by plant pathogenic and entomopathogenic fungi.</title>
        <authorList>
            <person name="Proctor R.H."/>
            <person name="McCormick S.P."/>
            <person name="Kim H.S."/>
            <person name="Cardoza R.E."/>
            <person name="Stanley A.M."/>
            <person name="Lindo L."/>
            <person name="Kelly A."/>
            <person name="Brown D.W."/>
            <person name="Lee T."/>
            <person name="Vaughan M.M."/>
            <person name="Alexander N.J."/>
            <person name="Busman M."/>
            <person name="Gutierrez S."/>
        </authorList>
    </citation>
    <scope>NUCLEOTIDE SEQUENCE [LARGE SCALE GENOMIC DNA]</scope>
    <source>
        <strain evidence="5 6">IBT 40837</strain>
    </source>
</reference>
<dbReference type="PANTHER" id="PTHR10039:SF5">
    <property type="entry name" value="NACHT DOMAIN-CONTAINING PROTEIN"/>
    <property type="match status" value="1"/>
</dbReference>
<evidence type="ECO:0000259" key="4">
    <source>
        <dbReference type="Pfam" id="PF25053"/>
    </source>
</evidence>
<evidence type="ECO:0000259" key="3">
    <source>
        <dbReference type="Pfam" id="PF24883"/>
    </source>
</evidence>
<dbReference type="AlphaFoldDB" id="A0A395P1G0"/>
<dbReference type="OrthoDB" id="443402at2759"/>
<dbReference type="Gene3D" id="3.40.50.300">
    <property type="entry name" value="P-loop containing nucleotide triphosphate hydrolases"/>
    <property type="match status" value="1"/>
</dbReference>
<dbReference type="InterPro" id="IPR027417">
    <property type="entry name" value="P-loop_NTPase"/>
</dbReference>
<dbReference type="InterPro" id="IPR056693">
    <property type="entry name" value="DUF7791"/>
</dbReference>
<name>A0A395P1G0_TRIAR</name>
<sequence length="1099" mass="125587">MDPFSSLNLARSTIQLIDFASKLVSGAYEIYHSPDGHTREDAELGDRTAILRKVASSITNRPSSHVADESKANLDKRNTVHNCGDEDTGVSVHIETVQGDEPRQATIQFPGREGDRSTRFGNKLEIEQAHERLQKLTSEVKSQSKKFDSGKIQRSRQEQDLKMVVMRCDGIANELQTTLSQLRVDPRNTRYRRFVSFRQAFIKICKKEKIVGMERTLDKYRADLTLQLAAIMSKGKDEGETSSPVSMHKSHELYTGEAKTQKSHPIEKENPQASQHLTDMLLSLVSTATDVAVAQKVLSGLHYGAMTVRMESVAKAYSDTYEWIFERQVTMDGSNIKVYFSEWLTNREGIFWVSGKPGSGKSTLMKFLCDHHRTREALGDWAKNLNWVMSTHFFWSSGTLMQKSQEGLLRSLLYDVFKKSPQIIKIVCPQRWEACKRGEGSLEPWTLSELRQALTSLGTCHELEYKYCFFIDGLDEYEGDHSENIAMLHSLATSPHIKLCVSSRPWNVFEDAYGKSAERKLYLQDLTKQDIRHYVQKKLEEHSNWQILPSEQPLYQTLLWKVTTKAQGVFLWVYLVVRSLHEGLRDGDSLHALERRTHELPADPEPFFKHMLNSVDSFYHVQMARTFQVAMNSTKPLPALIYSFLDEDYENQNFALHMPVKQMTFPDLQHRQEQLRRQLNGRCRGLLEICKISDEGEYTGHRVDFLHRTVGDFLRTKEMSDFLADKAGSYGGINTLVFKCFIPLIKSIPREELDISEGGSLSSMLGDAIHYAFKAELESGESRIELLDDLHRTLKDHSKLTGEPIPWYKGCYTASGAVAGYASYAPCQTFLEFTIQNGLCLYVKNQLRRKGRTFDATQPLLHCAIAHLPKYTIEEPDLTDMVRLLLNEKQIPASELLNGQAWDRLITWFNAEMLTFHSDPLRSYDKAKHRHGIIEVLLAHGVDPDTRPRCFPPAWHDLLQISIKYPLPPSVCAIMVQIFQSIIRASASLSRNPWNSWSATTAVLFDEIELCMVDNDPARLDFLIQICCLLVSHGAKLTESQRDIVEQRLPSRVARSMFTGPDQQQRQQPRILNKAKRVRWLGKLSMDVMALFDMNIMAV</sequence>
<evidence type="ECO:0000256" key="1">
    <source>
        <dbReference type="ARBA" id="ARBA00022737"/>
    </source>
</evidence>
<dbReference type="SUPFAM" id="SSF52540">
    <property type="entry name" value="P-loop containing nucleoside triphosphate hydrolases"/>
    <property type="match status" value="1"/>
</dbReference>
<dbReference type="Pfam" id="PF25053">
    <property type="entry name" value="DUF7791"/>
    <property type="match status" value="1"/>
</dbReference>
<dbReference type="PANTHER" id="PTHR10039">
    <property type="entry name" value="AMELOGENIN"/>
    <property type="match status" value="1"/>
</dbReference>
<organism evidence="5 6">
    <name type="scientific">Trichoderma arundinaceum</name>
    <dbReference type="NCBI Taxonomy" id="490622"/>
    <lineage>
        <taxon>Eukaryota</taxon>
        <taxon>Fungi</taxon>
        <taxon>Dikarya</taxon>
        <taxon>Ascomycota</taxon>
        <taxon>Pezizomycotina</taxon>
        <taxon>Sordariomycetes</taxon>
        <taxon>Hypocreomycetidae</taxon>
        <taxon>Hypocreales</taxon>
        <taxon>Hypocreaceae</taxon>
        <taxon>Trichoderma</taxon>
    </lineage>
</organism>
<comment type="caution">
    <text evidence="5">The sequence shown here is derived from an EMBL/GenBank/DDBJ whole genome shotgun (WGS) entry which is preliminary data.</text>
</comment>